<dbReference type="EMBL" id="CP021081">
    <property type="protein sequence ID" value="ASN81016.1"/>
    <property type="molecule type" value="Genomic_DNA"/>
</dbReference>
<accession>A0A221SWM9</accession>
<dbReference type="Proteomes" id="UP000259030">
    <property type="component" value="Chromosome"/>
</dbReference>
<protein>
    <submittedName>
        <fullName evidence="1">Uncharacterized protein</fullName>
    </submittedName>
</protein>
<dbReference type="STRING" id="317577.GCA_000419625_02236"/>
<dbReference type="KEGG" id="dfc:DFI_08400"/>
<dbReference type="RefSeq" id="WP_027461760.1">
    <property type="nucleotide sequence ID" value="NZ_BNAK01000013.1"/>
</dbReference>
<evidence type="ECO:0000313" key="1">
    <source>
        <dbReference type="EMBL" id="ASN81016.1"/>
    </source>
</evidence>
<proteinExistence type="predicted"/>
<sequence length="62" mass="7343">MKVASFLETLNARMRRGHHHSGSMKWEYRGEQFTNADYEVSEREVKVHDLMQARSAVERYAD</sequence>
<gene>
    <name evidence="1" type="ORF">DFI_08400</name>
</gene>
<dbReference type="AlphaFoldDB" id="A0A221SWM9"/>
<organism evidence="1 2">
    <name type="scientific">Deinococcus ficus</name>
    <dbReference type="NCBI Taxonomy" id="317577"/>
    <lineage>
        <taxon>Bacteria</taxon>
        <taxon>Thermotogati</taxon>
        <taxon>Deinococcota</taxon>
        <taxon>Deinococci</taxon>
        <taxon>Deinococcales</taxon>
        <taxon>Deinococcaceae</taxon>
        <taxon>Deinococcus</taxon>
    </lineage>
</organism>
<name>A0A221SWM9_9DEIO</name>
<evidence type="ECO:0000313" key="2">
    <source>
        <dbReference type="Proteomes" id="UP000259030"/>
    </source>
</evidence>
<reference evidence="1 2" key="1">
    <citation type="submission" date="2017-05" db="EMBL/GenBank/DDBJ databases">
        <title>The complete genome sequence of Deinococcus ficus isolated from the rhizosphere of the Ficus religiosa L. in Taiwan.</title>
        <authorList>
            <person name="Wu K.-M."/>
            <person name="Liao T.-L."/>
            <person name="Liu Y.-M."/>
            <person name="Young C.-C."/>
            <person name="Tsai S.-F."/>
        </authorList>
    </citation>
    <scope>NUCLEOTIDE SEQUENCE [LARGE SCALE GENOMIC DNA]</scope>
    <source>
        <strain evidence="1 2">CC-FR2-10</strain>
    </source>
</reference>
<keyword evidence="2" id="KW-1185">Reference proteome</keyword>